<dbReference type="PRINTS" id="PR00463">
    <property type="entry name" value="EP450I"/>
</dbReference>
<dbReference type="GO" id="GO:0004497">
    <property type="term" value="F:monooxygenase activity"/>
    <property type="evidence" value="ECO:0007669"/>
    <property type="project" value="UniProtKB-KW"/>
</dbReference>
<comment type="cofactor">
    <cofactor evidence="7">
        <name>heme</name>
        <dbReference type="ChEBI" id="CHEBI:30413"/>
    </cofactor>
</comment>
<dbReference type="InterPro" id="IPR017972">
    <property type="entry name" value="Cyt_P450_CS"/>
</dbReference>
<dbReference type="InterPro" id="IPR001128">
    <property type="entry name" value="Cyt_P450"/>
</dbReference>
<dbReference type="EMBL" id="PECH01000008">
    <property type="protein sequence ID" value="TDZ79224.1"/>
    <property type="molecule type" value="Genomic_DNA"/>
</dbReference>
<name>A0A4R8S2N4_9MYCO</name>
<protein>
    <submittedName>
        <fullName evidence="9">Pentalenene oxygenase</fullName>
        <ecNumber evidence="9">1.14.15.32</ecNumber>
    </submittedName>
</protein>
<dbReference type="GO" id="GO:0020037">
    <property type="term" value="F:heme binding"/>
    <property type="evidence" value="ECO:0007669"/>
    <property type="project" value="InterPro"/>
</dbReference>
<comment type="caution">
    <text evidence="9">The sequence shown here is derived from an EMBL/GenBank/DDBJ whole genome shotgun (WGS) entry which is preliminary data.</text>
</comment>
<evidence type="ECO:0000313" key="10">
    <source>
        <dbReference type="Proteomes" id="UP000295117"/>
    </source>
</evidence>
<feature type="binding site" description="axial binding residue" evidence="7">
    <location>
        <position position="446"/>
    </location>
    <ligand>
        <name>heme</name>
        <dbReference type="ChEBI" id="CHEBI:30413"/>
    </ligand>
    <ligandPart>
        <name>Fe</name>
        <dbReference type="ChEBI" id="CHEBI:18248"/>
    </ligandPart>
</feature>
<gene>
    <name evidence="9" type="primary">ptlI_3</name>
    <name evidence="9" type="ORF">DE4585_02959</name>
</gene>
<dbReference type="CDD" id="cd20620">
    <property type="entry name" value="CYP132-like"/>
    <property type="match status" value="1"/>
</dbReference>
<organism evidence="9 10">
    <name type="scientific">Mycobacteroides salmoniphilum</name>
    <dbReference type="NCBI Taxonomy" id="404941"/>
    <lineage>
        <taxon>Bacteria</taxon>
        <taxon>Bacillati</taxon>
        <taxon>Actinomycetota</taxon>
        <taxon>Actinomycetes</taxon>
        <taxon>Mycobacteriales</taxon>
        <taxon>Mycobacteriaceae</taxon>
        <taxon>Mycobacteroides</taxon>
    </lineage>
</organism>
<dbReference type="PANTHER" id="PTHR24291">
    <property type="entry name" value="CYTOCHROME P450 FAMILY 4"/>
    <property type="match status" value="1"/>
</dbReference>
<comment type="similarity">
    <text evidence="1 8">Belongs to the cytochrome P450 family.</text>
</comment>
<dbReference type="EC" id="1.14.15.32" evidence="9"/>
<dbReference type="InterPro" id="IPR050196">
    <property type="entry name" value="Cytochrome_P450_Monoox"/>
</dbReference>
<accession>A0A4R8S2N4</accession>
<keyword evidence="3 7" id="KW-0479">Metal-binding</keyword>
<evidence type="ECO:0000256" key="7">
    <source>
        <dbReference type="PIRSR" id="PIRSR602401-1"/>
    </source>
</evidence>
<dbReference type="PRINTS" id="PR00385">
    <property type="entry name" value="P450"/>
</dbReference>
<evidence type="ECO:0000256" key="6">
    <source>
        <dbReference type="ARBA" id="ARBA00023033"/>
    </source>
</evidence>
<evidence type="ECO:0000256" key="3">
    <source>
        <dbReference type="ARBA" id="ARBA00022723"/>
    </source>
</evidence>
<sequence length="501" mass="56431">MMIRSSRISHTGEVKTMTSAAVQGLEARPASPAGKPVVVSGAPATYLNGLSMSVQMARYGLDINKGWVRRVAGHDISRFRCGTRRFVCLTHPEYIDHVLHAGRLNYYKSFEYELLRALLGVSLFTDEEESWQWHRTLLNPMFAKRRLNGLVDLMVAPIDDLVEELQSRPDSTEMSLSDAMVKLTLNVVGNALFGKQFGAISDEMSDKVTTGLRFGELLLRLFLVVEPPRWMFRAVMRGAFLPIPLPWPFRTMQVVAKSLDKSVWDLVRDRKKNPTNGLDLLNYMLTTEAEGGKPLPDKRVRDESITFMLAGHETTANALSWMWYLLALNPAVRDRMIDEIDTALQGRTPGADDLAQLPWTTACFMEAMRFYSPAWVIPRVAVKDDVIDGHRIRKGTTVMLPGHLVHHDARWWTNPEEFDPSRFLPGMGKGRPRSAYVPFGGGKRICIGQSFAVMEGVLVTAILSQHFIFDLKPGHPVDPEATLTLRPRHGLQVIARRRRSA</sequence>
<dbReference type="Pfam" id="PF00067">
    <property type="entry name" value="p450"/>
    <property type="match status" value="1"/>
</dbReference>
<evidence type="ECO:0000313" key="9">
    <source>
        <dbReference type="EMBL" id="TDZ79224.1"/>
    </source>
</evidence>
<evidence type="ECO:0000256" key="4">
    <source>
        <dbReference type="ARBA" id="ARBA00023002"/>
    </source>
</evidence>
<proteinExistence type="inferred from homology"/>
<dbReference type="AlphaFoldDB" id="A0A4R8S2N4"/>
<keyword evidence="5 7" id="KW-0408">Iron</keyword>
<evidence type="ECO:0000256" key="5">
    <source>
        <dbReference type="ARBA" id="ARBA00023004"/>
    </source>
</evidence>
<keyword evidence="2 7" id="KW-0349">Heme</keyword>
<dbReference type="PROSITE" id="PS00086">
    <property type="entry name" value="CYTOCHROME_P450"/>
    <property type="match status" value="1"/>
</dbReference>
<keyword evidence="4 8" id="KW-0560">Oxidoreductase</keyword>
<evidence type="ECO:0000256" key="1">
    <source>
        <dbReference type="ARBA" id="ARBA00010617"/>
    </source>
</evidence>
<reference evidence="9 10" key="1">
    <citation type="journal article" date="2019" name="Sci. Rep.">
        <title>Extended insight into the Mycobacterium chelonae-abscessus complex through whole genome sequencing of Mycobacterium salmoniphilum outbreak and Mycobacterium salmoniphilum-like strains.</title>
        <authorList>
            <person name="Behra P.R.K."/>
            <person name="Das S."/>
            <person name="Pettersson B.M.F."/>
            <person name="Shirreff L."/>
            <person name="DuCote T."/>
            <person name="Jacobsson K.G."/>
            <person name="Ennis D.G."/>
            <person name="Kirsebom L.A."/>
        </authorList>
    </citation>
    <scope>NUCLEOTIDE SEQUENCE [LARGE SCALE GENOMIC DNA]</scope>
    <source>
        <strain evidence="9 10">DE 4585</strain>
    </source>
</reference>
<dbReference type="InterPro" id="IPR002401">
    <property type="entry name" value="Cyt_P450_E_grp-I"/>
</dbReference>
<dbReference type="GO" id="GO:0016705">
    <property type="term" value="F:oxidoreductase activity, acting on paired donors, with incorporation or reduction of molecular oxygen"/>
    <property type="evidence" value="ECO:0007669"/>
    <property type="project" value="InterPro"/>
</dbReference>
<dbReference type="InterPro" id="IPR036396">
    <property type="entry name" value="Cyt_P450_sf"/>
</dbReference>
<dbReference type="Proteomes" id="UP000295117">
    <property type="component" value="Unassembled WGS sequence"/>
</dbReference>
<keyword evidence="6 8" id="KW-0503">Monooxygenase</keyword>
<dbReference type="GO" id="GO:0005506">
    <property type="term" value="F:iron ion binding"/>
    <property type="evidence" value="ECO:0007669"/>
    <property type="project" value="InterPro"/>
</dbReference>
<dbReference type="PANTHER" id="PTHR24291:SF50">
    <property type="entry name" value="BIFUNCTIONAL ALBAFLAVENONE MONOOXYGENASE_TERPENE SYNTHASE"/>
    <property type="match status" value="1"/>
</dbReference>
<dbReference type="Gene3D" id="1.10.630.10">
    <property type="entry name" value="Cytochrome P450"/>
    <property type="match status" value="1"/>
</dbReference>
<evidence type="ECO:0000256" key="8">
    <source>
        <dbReference type="RuleBase" id="RU000461"/>
    </source>
</evidence>
<dbReference type="SUPFAM" id="SSF48264">
    <property type="entry name" value="Cytochrome P450"/>
    <property type="match status" value="1"/>
</dbReference>
<evidence type="ECO:0000256" key="2">
    <source>
        <dbReference type="ARBA" id="ARBA00022617"/>
    </source>
</evidence>